<keyword evidence="2" id="KW-1185">Reference proteome</keyword>
<name>A0AAU9NCP6_9ASTR</name>
<dbReference type="InterPro" id="IPR043502">
    <property type="entry name" value="DNA/RNA_pol_sf"/>
</dbReference>
<dbReference type="SUPFAM" id="SSF56672">
    <property type="entry name" value="DNA/RNA polymerases"/>
    <property type="match status" value="1"/>
</dbReference>
<sequence length="246" mass="29347">MPIIYGKTVMSTAHDIKESLSRFLTPKECFQIAKLCFEFWKDRFHNMECFIRLIRSIGWVASASDRPVLYEVENILTIQDYMKMEPINIWVYDKLHKKRRQVTLRVATDTRDRRKTEISSFVNFIHQKDAHIAMKVVEQMLYYKAPIYTVHDNFISSTYHSKKIADREISDSLMDHVIPRDSLLYYLEENIPEDIRLSSSKRKIWDDKIQIILNSYDAYTRLVCGEYENTNDGCRLHIRNMRISFL</sequence>
<dbReference type="Proteomes" id="UP001157418">
    <property type="component" value="Unassembled WGS sequence"/>
</dbReference>
<proteinExistence type="predicted"/>
<comment type="caution">
    <text evidence="1">The sequence shown here is derived from an EMBL/GenBank/DDBJ whole genome shotgun (WGS) entry which is preliminary data.</text>
</comment>
<evidence type="ECO:0000313" key="1">
    <source>
        <dbReference type="EMBL" id="CAH1432043.1"/>
    </source>
</evidence>
<reference evidence="1 2" key="1">
    <citation type="submission" date="2022-01" db="EMBL/GenBank/DDBJ databases">
        <authorList>
            <person name="Xiong W."/>
            <person name="Schranz E."/>
        </authorList>
    </citation>
    <scope>NUCLEOTIDE SEQUENCE [LARGE SCALE GENOMIC DNA]</scope>
</reference>
<gene>
    <name evidence="1" type="ORF">LVIROSA_LOCUS18731</name>
</gene>
<evidence type="ECO:0000313" key="2">
    <source>
        <dbReference type="Proteomes" id="UP001157418"/>
    </source>
</evidence>
<organism evidence="1 2">
    <name type="scientific">Lactuca virosa</name>
    <dbReference type="NCBI Taxonomy" id="75947"/>
    <lineage>
        <taxon>Eukaryota</taxon>
        <taxon>Viridiplantae</taxon>
        <taxon>Streptophyta</taxon>
        <taxon>Embryophyta</taxon>
        <taxon>Tracheophyta</taxon>
        <taxon>Spermatophyta</taxon>
        <taxon>Magnoliopsida</taxon>
        <taxon>eudicotyledons</taxon>
        <taxon>Gunneridae</taxon>
        <taxon>Pentapetalae</taxon>
        <taxon>asterids</taxon>
        <taxon>campanulids</taxon>
        <taxon>Asterales</taxon>
        <taxon>Asteraceae</taxon>
        <taxon>Cichorioideae</taxon>
        <taxon>Cichorieae</taxon>
        <taxon>Lactucinae</taxon>
        <taxon>Lactuca</taxon>
    </lineage>
</organism>
<evidence type="ECO:0008006" key="3">
    <source>
        <dbReference type="Google" id="ProtNLM"/>
    </source>
</evidence>
<protein>
    <recommendedName>
        <fullName evidence="3">DNA-directed RNA polymerase</fullName>
    </recommendedName>
</protein>
<dbReference type="AlphaFoldDB" id="A0AAU9NCP6"/>
<dbReference type="EMBL" id="CAKMRJ010003334">
    <property type="protein sequence ID" value="CAH1432043.1"/>
    <property type="molecule type" value="Genomic_DNA"/>
</dbReference>
<accession>A0AAU9NCP6</accession>